<dbReference type="Pfam" id="PF11735">
    <property type="entry name" value="CAP59_mtransfer"/>
    <property type="match status" value="1"/>
</dbReference>
<organism evidence="1 2">
    <name type="scientific">Smittium mucronatum</name>
    <dbReference type="NCBI Taxonomy" id="133383"/>
    <lineage>
        <taxon>Eukaryota</taxon>
        <taxon>Fungi</taxon>
        <taxon>Fungi incertae sedis</taxon>
        <taxon>Zoopagomycota</taxon>
        <taxon>Kickxellomycotina</taxon>
        <taxon>Harpellomycetes</taxon>
        <taxon>Harpellales</taxon>
        <taxon>Legeriomycetaceae</taxon>
        <taxon>Smittium</taxon>
    </lineage>
</organism>
<evidence type="ECO:0000313" key="1">
    <source>
        <dbReference type="EMBL" id="OLY81346.1"/>
    </source>
</evidence>
<protein>
    <submittedName>
        <fullName evidence="1">Alpha-1,3-mannosyltransferase CMT1</fullName>
    </submittedName>
</protein>
<evidence type="ECO:0000313" key="2">
    <source>
        <dbReference type="Proteomes" id="UP000187455"/>
    </source>
</evidence>
<dbReference type="EMBL" id="LSSL01002551">
    <property type="protein sequence ID" value="OLY81346.1"/>
    <property type="molecule type" value="Genomic_DNA"/>
</dbReference>
<dbReference type="GO" id="GO:0016757">
    <property type="term" value="F:glycosyltransferase activity"/>
    <property type="evidence" value="ECO:0007669"/>
    <property type="project" value="UniProtKB-KW"/>
</dbReference>
<keyword evidence="1" id="KW-0808">Transferase</keyword>
<reference evidence="1 2" key="1">
    <citation type="journal article" date="2016" name="Mol. Biol. Evol.">
        <title>Genome-Wide Survey of Gut Fungi (Harpellales) Reveals the First Horizontally Transferred Ubiquitin Gene from a Mosquito Host.</title>
        <authorList>
            <person name="Wang Y."/>
            <person name="White M.M."/>
            <person name="Kvist S."/>
            <person name="Moncalvo J.M."/>
        </authorList>
    </citation>
    <scope>NUCLEOTIDE SEQUENCE [LARGE SCALE GENOMIC DNA]</scope>
    <source>
        <strain evidence="1 2">ALG-7-W6</strain>
    </source>
</reference>
<dbReference type="AlphaFoldDB" id="A0A1R0GWS0"/>
<keyword evidence="1" id="KW-0328">Glycosyltransferase</keyword>
<sequence length="399" mass="47230">MNHFDIKKIRRLQDVELDSAFFCLTSSRKLFDKHLEREGRFDYLKTKKNLKTQEGEYRIKNRNIYIQNSTKNNAPSKNLKFFFSMNLFNNEETIPYLILELMQLFKFLGSENIFLSIYENGSVDKTKDLLHEFSAYLKKFDIKHRIVTEKQSRPKNSHRIEYLAKVRNRALEPLEEEKIKGRIYDKIIFMNDIYFCRNDILELIYQSDFQGSDFTCPLDFHTISGEEPLIKFRDGWVARDIEGYGFVKELNSLSYHPESKLRNEQRLPFQVQCSWNGVAVLNPKPFYDKKPLRFRRSNLDIRECSASECSLLCNDFWDRGYRRIIVVPEILVSYRLRNAILLDLNYDYILNITQTLKEKIEYIDGPEKIICVGLESTEIDSPNKPEIWVNYTSGGTKVA</sequence>
<keyword evidence="2" id="KW-1185">Reference proteome</keyword>
<proteinExistence type="predicted"/>
<gene>
    <name evidence="1" type="ORF">AYI68_g4551</name>
</gene>
<dbReference type="OrthoDB" id="262547at2759"/>
<dbReference type="PANTHER" id="PTHR34144">
    <property type="entry name" value="CHROMOSOME 8, WHOLE GENOME SHOTGUN SEQUENCE"/>
    <property type="match status" value="1"/>
</dbReference>
<name>A0A1R0GWS0_9FUNG</name>
<dbReference type="InterPro" id="IPR021047">
    <property type="entry name" value="Mannosyltransferase_CMT1"/>
</dbReference>
<accession>A0A1R0GWS0</accession>
<dbReference type="PANTHER" id="PTHR34144:SF5">
    <property type="entry name" value="ALPHA-1,3-MANNOSYLTRANSFERASE CMT1"/>
    <property type="match status" value="1"/>
</dbReference>
<comment type="caution">
    <text evidence="1">The sequence shown here is derived from an EMBL/GenBank/DDBJ whole genome shotgun (WGS) entry which is preliminary data.</text>
</comment>
<dbReference type="Proteomes" id="UP000187455">
    <property type="component" value="Unassembled WGS sequence"/>
</dbReference>